<dbReference type="InParanoid" id="W7XIP8"/>
<feature type="transmembrane region" description="Helical" evidence="1">
    <location>
        <begin position="17"/>
        <end position="40"/>
    </location>
</feature>
<keyword evidence="1 2" id="KW-0812">Transmembrane</keyword>
<dbReference type="KEGG" id="tet:TTHERM_000131338"/>
<organism evidence="2 3">
    <name type="scientific">Tetrahymena thermophila (strain SB210)</name>
    <dbReference type="NCBI Taxonomy" id="312017"/>
    <lineage>
        <taxon>Eukaryota</taxon>
        <taxon>Sar</taxon>
        <taxon>Alveolata</taxon>
        <taxon>Ciliophora</taxon>
        <taxon>Intramacronucleata</taxon>
        <taxon>Oligohymenophorea</taxon>
        <taxon>Hymenostomatida</taxon>
        <taxon>Tetrahymenina</taxon>
        <taxon>Tetrahymenidae</taxon>
        <taxon>Tetrahymena</taxon>
    </lineage>
</organism>
<protein>
    <submittedName>
        <fullName evidence="2">Transmembrane protein, putative</fullName>
    </submittedName>
</protein>
<keyword evidence="1" id="KW-0472">Membrane</keyword>
<keyword evidence="3" id="KW-1185">Reference proteome</keyword>
<keyword evidence="1" id="KW-1133">Transmembrane helix</keyword>
<evidence type="ECO:0000256" key="1">
    <source>
        <dbReference type="SAM" id="Phobius"/>
    </source>
</evidence>
<dbReference type="EMBL" id="GG662639">
    <property type="protein sequence ID" value="EWS73509.1"/>
    <property type="molecule type" value="Genomic_DNA"/>
</dbReference>
<dbReference type="GeneID" id="24437435"/>
<name>W7XIP8_TETTS</name>
<evidence type="ECO:0000313" key="2">
    <source>
        <dbReference type="EMBL" id="EWS73509.1"/>
    </source>
</evidence>
<proteinExistence type="predicted"/>
<accession>W7XIP8</accession>
<reference evidence="3" key="1">
    <citation type="journal article" date="2006" name="PLoS Biol.">
        <title>Macronuclear genome sequence of the ciliate Tetrahymena thermophila, a model eukaryote.</title>
        <authorList>
            <person name="Eisen J.A."/>
            <person name="Coyne R.S."/>
            <person name="Wu M."/>
            <person name="Wu D."/>
            <person name="Thiagarajan M."/>
            <person name="Wortman J.R."/>
            <person name="Badger J.H."/>
            <person name="Ren Q."/>
            <person name="Amedeo P."/>
            <person name="Jones K.M."/>
            <person name="Tallon L.J."/>
            <person name="Delcher A.L."/>
            <person name="Salzberg S.L."/>
            <person name="Silva J.C."/>
            <person name="Haas B.J."/>
            <person name="Majoros W.H."/>
            <person name="Farzad M."/>
            <person name="Carlton J.M."/>
            <person name="Smith R.K. Jr."/>
            <person name="Garg J."/>
            <person name="Pearlman R.E."/>
            <person name="Karrer K.M."/>
            <person name="Sun L."/>
            <person name="Manning G."/>
            <person name="Elde N.C."/>
            <person name="Turkewitz A.P."/>
            <person name="Asai D.J."/>
            <person name="Wilkes D.E."/>
            <person name="Wang Y."/>
            <person name="Cai H."/>
            <person name="Collins K."/>
            <person name="Stewart B.A."/>
            <person name="Lee S.R."/>
            <person name="Wilamowska K."/>
            <person name="Weinberg Z."/>
            <person name="Ruzzo W.L."/>
            <person name="Wloga D."/>
            <person name="Gaertig J."/>
            <person name="Frankel J."/>
            <person name="Tsao C.-C."/>
            <person name="Gorovsky M.A."/>
            <person name="Keeling P.J."/>
            <person name="Waller R.F."/>
            <person name="Patron N.J."/>
            <person name="Cherry J.M."/>
            <person name="Stover N.A."/>
            <person name="Krieger C.J."/>
            <person name="del Toro C."/>
            <person name="Ryder H.F."/>
            <person name="Williamson S.C."/>
            <person name="Barbeau R.A."/>
            <person name="Hamilton E.P."/>
            <person name="Orias E."/>
        </authorList>
    </citation>
    <scope>NUCLEOTIDE SEQUENCE [LARGE SCALE GENOMIC DNA]</scope>
    <source>
        <strain evidence="3">SB210</strain>
    </source>
</reference>
<evidence type="ECO:0000313" key="3">
    <source>
        <dbReference type="Proteomes" id="UP000009168"/>
    </source>
</evidence>
<dbReference type="AlphaFoldDB" id="W7XIP8"/>
<feature type="transmembrane region" description="Helical" evidence="1">
    <location>
        <begin position="163"/>
        <end position="185"/>
    </location>
</feature>
<dbReference type="Proteomes" id="UP000009168">
    <property type="component" value="Unassembled WGS sequence"/>
</dbReference>
<dbReference type="RefSeq" id="XP_012653991.1">
    <property type="nucleotide sequence ID" value="XM_012798537.1"/>
</dbReference>
<gene>
    <name evidence="2" type="ORF">TTHERM_000131338</name>
</gene>
<feature type="transmembrane region" description="Helical" evidence="1">
    <location>
        <begin position="52"/>
        <end position="72"/>
    </location>
</feature>
<sequence length="291" mass="35499">MQQYTHLLAYLFTYLHILYICQYLLQYILINLLVIYFALVLSKRQLITNSPLSLQLLLIFIIKQKIYLYYIYNQINHLFFEYNFQSKLRLFLIFEEKAYQLLLKIIFMIQQQIAKWMQIILYWFIYTIGKKQGINLETWWILQSQLNNYLEYFSYSAFIQFQINLIVASDLFFPFLLLISLSSFLNQDFIQYCHFFQFQSTLTNQLIFKELDIQCGDTQYNRFYTFLSIKVFLFHSQCQQNIIFCRHQISNFICFLPLSFFNHVGQTYLFHPLKQQSHSQVQSDLFCEEEF</sequence>